<dbReference type="RefSeq" id="XP_016437989.1">
    <property type="nucleotide sequence ID" value="XM_016582503.1"/>
</dbReference>
<dbReference type="SUPFAM" id="SSF55961">
    <property type="entry name" value="Bet v1-like"/>
    <property type="match status" value="1"/>
</dbReference>
<dbReference type="PANTHER" id="PTHR19308">
    <property type="entry name" value="PHOSPHATIDYLCHOLINE TRANSFER PROTEIN"/>
    <property type="match status" value="1"/>
</dbReference>
<gene>
    <name evidence="2 3" type="primary">LOC107763898</name>
</gene>
<dbReference type="GeneID" id="107763898"/>
<reference evidence="2 3" key="2">
    <citation type="submission" date="2025-04" db="UniProtKB">
        <authorList>
            <consortium name="RefSeq"/>
        </authorList>
    </citation>
    <scope>IDENTIFICATION</scope>
</reference>
<dbReference type="KEGG" id="nta:107763898"/>
<evidence type="ECO:0000313" key="2">
    <source>
        <dbReference type="RefSeq" id="XP_016437917.1"/>
    </source>
</evidence>
<evidence type="ECO:0000313" key="3">
    <source>
        <dbReference type="RefSeq" id="XP_016437989.1"/>
    </source>
</evidence>
<evidence type="ECO:0000313" key="1">
    <source>
        <dbReference type="Proteomes" id="UP000790787"/>
    </source>
</evidence>
<dbReference type="PANTHER" id="PTHR19308:SF9">
    <property type="entry name" value="OS07G0185200 PROTEIN"/>
    <property type="match status" value="1"/>
</dbReference>
<dbReference type="Proteomes" id="UP000790787">
    <property type="component" value="Chromosome 14"/>
</dbReference>
<organism evidence="3">
    <name type="scientific">Nicotiana tabacum</name>
    <name type="common">Common tobacco</name>
    <dbReference type="NCBI Taxonomy" id="4097"/>
    <lineage>
        <taxon>Eukaryota</taxon>
        <taxon>Viridiplantae</taxon>
        <taxon>Streptophyta</taxon>
        <taxon>Embryophyta</taxon>
        <taxon>Tracheophyta</taxon>
        <taxon>Spermatophyta</taxon>
        <taxon>Magnoliopsida</taxon>
        <taxon>eudicotyledons</taxon>
        <taxon>Gunneridae</taxon>
        <taxon>Pentapetalae</taxon>
        <taxon>asterids</taxon>
        <taxon>lamiids</taxon>
        <taxon>Solanales</taxon>
        <taxon>Solanaceae</taxon>
        <taxon>Nicotianoideae</taxon>
        <taxon>Nicotianeae</taxon>
        <taxon>Nicotiana</taxon>
    </lineage>
</organism>
<dbReference type="AlphaFoldDB" id="A0A1S3XDS1"/>
<proteinExistence type="predicted"/>
<dbReference type="OrthoDB" id="1227074at2759"/>
<dbReference type="RefSeq" id="XP_016437917.1">
    <property type="nucleotide sequence ID" value="XM_016582431.1"/>
</dbReference>
<keyword evidence="1" id="KW-1185">Reference proteome</keyword>
<dbReference type="InterPro" id="IPR023393">
    <property type="entry name" value="START-like_dom_sf"/>
</dbReference>
<protein>
    <submittedName>
        <fullName evidence="2 3">Uncharacterized protein</fullName>
    </submittedName>
</protein>
<dbReference type="Gene3D" id="3.30.530.20">
    <property type="match status" value="1"/>
</dbReference>
<dbReference type="OMA" id="CAMMTRI"/>
<dbReference type="PaxDb" id="4097-A0A1S3XDS1"/>
<sequence>MGAPSPAFQRRDKPRRVDLYFSSWVVKPVESKKGDGLLSACEVTLFQYEDVGIPKDVAWLGIRQGLWRTVKKLHNGLRAYQDARKSEAAVSRCAMMTRITAKISSDVGTGTLERVSGEEEKRETNDIQGQRGGGGIKWKYGKYSYAVDLSFDHVPFRKCSFFGLASEGTSFQFHELHED</sequence>
<accession>A0A1S3XDS1</accession>
<name>A0A1S3XDS1_TOBAC</name>
<reference key="1">
    <citation type="journal article" date="2014" name="Nat. Commun.">
        <title>The tobacco genome sequence and its comparison with those of tomato and potato.</title>
        <authorList>
            <person name="Sierro N."/>
            <person name="Battey J.N."/>
            <person name="Ouadi S."/>
            <person name="Bakaher N."/>
            <person name="Bovet L."/>
            <person name="Willig A."/>
            <person name="Goepfert S."/>
            <person name="Peitsch M.C."/>
            <person name="Ivanov N.V."/>
        </authorList>
    </citation>
    <scope>NUCLEOTIDE SEQUENCE [LARGE SCALE GENOMIC DNA]</scope>
    <source>
        <strain>cv. TN90</strain>
    </source>
</reference>
<dbReference type="STRING" id="4097.A0A1S3XDS1"/>
<dbReference type="InterPro" id="IPR051213">
    <property type="entry name" value="START_lipid_transfer"/>
</dbReference>